<dbReference type="EMBL" id="JACHJW010000001">
    <property type="protein sequence ID" value="MBB4958771.1"/>
    <property type="molecule type" value="Genomic_DNA"/>
</dbReference>
<organism evidence="1 2">
    <name type="scientific">Micromonospora polyrhachis</name>
    <dbReference type="NCBI Taxonomy" id="1282883"/>
    <lineage>
        <taxon>Bacteria</taxon>
        <taxon>Bacillati</taxon>
        <taxon>Actinomycetota</taxon>
        <taxon>Actinomycetes</taxon>
        <taxon>Micromonosporales</taxon>
        <taxon>Micromonosporaceae</taxon>
        <taxon>Micromonospora</taxon>
    </lineage>
</organism>
<dbReference type="Proteomes" id="UP000578819">
    <property type="component" value="Unassembled WGS sequence"/>
</dbReference>
<name>A0A7W7WP30_9ACTN</name>
<proteinExistence type="predicted"/>
<gene>
    <name evidence="1" type="ORF">FHR38_002504</name>
</gene>
<dbReference type="RefSeq" id="WP_184534810.1">
    <property type="nucleotide sequence ID" value="NZ_JACHJW010000001.1"/>
</dbReference>
<protein>
    <submittedName>
        <fullName evidence="1">Uncharacterized protein</fullName>
    </submittedName>
</protein>
<comment type="caution">
    <text evidence="1">The sequence shown here is derived from an EMBL/GenBank/DDBJ whole genome shotgun (WGS) entry which is preliminary data.</text>
</comment>
<evidence type="ECO:0000313" key="1">
    <source>
        <dbReference type="EMBL" id="MBB4958771.1"/>
    </source>
</evidence>
<evidence type="ECO:0000313" key="2">
    <source>
        <dbReference type="Proteomes" id="UP000578819"/>
    </source>
</evidence>
<reference evidence="1 2" key="1">
    <citation type="submission" date="2020-08" db="EMBL/GenBank/DDBJ databases">
        <title>Sequencing the genomes of 1000 actinobacteria strains.</title>
        <authorList>
            <person name="Klenk H.-P."/>
        </authorList>
    </citation>
    <scope>NUCLEOTIDE SEQUENCE [LARGE SCALE GENOMIC DNA]</scope>
    <source>
        <strain evidence="1 2">DSM 45886</strain>
    </source>
</reference>
<keyword evidence="2" id="KW-1185">Reference proteome</keyword>
<accession>A0A7W7WP30</accession>
<sequence length="48" mass="4800">MAVVVPTLRTTRGLVKVSPGAAVRVVSGPAARSTPSPTRMVALLVTAG</sequence>
<dbReference type="AlphaFoldDB" id="A0A7W7WP30"/>